<name>A0A0X8X369_9SPHI</name>
<evidence type="ECO:0000313" key="2">
    <source>
        <dbReference type="Proteomes" id="UP000218263"/>
    </source>
</evidence>
<organism evidence="1 2">
    <name type="scientific">Mucilaginibacter gotjawali</name>
    <dbReference type="NCBI Taxonomy" id="1550579"/>
    <lineage>
        <taxon>Bacteria</taxon>
        <taxon>Pseudomonadati</taxon>
        <taxon>Bacteroidota</taxon>
        <taxon>Sphingobacteriia</taxon>
        <taxon>Sphingobacteriales</taxon>
        <taxon>Sphingobacteriaceae</taxon>
        <taxon>Mucilaginibacter</taxon>
    </lineage>
</organism>
<reference evidence="1 2" key="1">
    <citation type="submission" date="2015-12" db="EMBL/GenBank/DDBJ databases">
        <title>Genome sequence of Mucilaginibacter gotjawali.</title>
        <authorList>
            <person name="Lee J.S."/>
            <person name="Lee K.C."/>
            <person name="Kim K.K."/>
            <person name="Lee B.W."/>
        </authorList>
    </citation>
    <scope>NUCLEOTIDE SEQUENCE [LARGE SCALE GENOMIC DNA]</scope>
    <source>
        <strain evidence="1 2">SA3-7</strain>
    </source>
</reference>
<sequence length="84" mass="9559">MPGSNVYINQTAAFFPNEPVSNDEMESYLGYIDNRPSKSRSIVLRNNGIVNRYYALTKDRKSTHTNAQMTALAVKSLFDRDPEK</sequence>
<dbReference type="SUPFAM" id="SSF53901">
    <property type="entry name" value="Thiolase-like"/>
    <property type="match status" value="1"/>
</dbReference>
<dbReference type="AlphaFoldDB" id="A0A0X8X369"/>
<evidence type="ECO:0000313" key="1">
    <source>
        <dbReference type="EMBL" id="BAU54317.1"/>
    </source>
</evidence>
<dbReference type="KEGG" id="mgot:MgSA37_02491"/>
<dbReference type="GO" id="GO:0016746">
    <property type="term" value="F:acyltransferase activity"/>
    <property type="evidence" value="ECO:0007669"/>
    <property type="project" value="InterPro"/>
</dbReference>
<dbReference type="InterPro" id="IPR016039">
    <property type="entry name" value="Thiolase-like"/>
</dbReference>
<accession>A0A0X8X369</accession>
<dbReference type="Proteomes" id="UP000218263">
    <property type="component" value="Chromosome"/>
</dbReference>
<gene>
    <name evidence="1" type="ORF">MgSA37_02491</name>
</gene>
<dbReference type="Gene3D" id="3.40.47.10">
    <property type="match status" value="1"/>
</dbReference>
<keyword evidence="2" id="KW-1185">Reference proteome</keyword>
<dbReference type="RefSeq" id="WP_197706127.1">
    <property type="nucleotide sequence ID" value="NZ_AP017313.1"/>
</dbReference>
<protein>
    <submittedName>
        <fullName evidence="1">3-oxoacyl-(Acyl carrier protein) synthase III</fullName>
    </submittedName>
</protein>
<dbReference type="EMBL" id="AP017313">
    <property type="protein sequence ID" value="BAU54317.1"/>
    <property type="molecule type" value="Genomic_DNA"/>
</dbReference>
<proteinExistence type="predicted"/>